<dbReference type="Proteomes" id="UP000294685">
    <property type="component" value="Unassembled WGS sequence"/>
</dbReference>
<dbReference type="EMBL" id="SMLH01000004">
    <property type="protein sequence ID" value="TDE29426.1"/>
    <property type="molecule type" value="Genomic_DNA"/>
</dbReference>
<feature type="transmembrane region" description="Helical" evidence="5">
    <location>
        <begin position="40"/>
        <end position="64"/>
    </location>
</feature>
<feature type="transmembrane region" description="Helical" evidence="5">
    <location>
        <begin position="101"/>
        <end position="121"/>
    </location>
</feature>
<gene>
    <name evidence="6" type="ORF">E0I61_09730</name>
</gene>
<organism evidence="6 7">
    <name type="scientific">Flavobacterium ranwuense</name>
    <dbReference type="NCBI Taxonomy" id="2541725"/>
    <lineage>
        <taxon>Bacteria</taxon>
        <taxon>Pseudomonadati</taxon>
        <taxon>Bacteroidota</taxon>
        <taxon>Flavobacteriia</taxon>
        <taxon>Flavobacteriales</taxon>
        <taxon>Flavobacteriaceae</taxon>
        <taxon>Flavobacterium</taxon>
    </lineage>
</organism>
<feature type="transmembrane region" description="Helical" evidence="5">
    <location>
        <begin position="76"/>
        <end position="95"/>
    </location>
</feature>
<dbReference type="Pfam" id="PF01925">
    <property type="entry name" value="TauE"/>
    <property type="match status" value="1"/>
</dbReference>
<accession>A0ABY2DRM9</accession>
<feature type="transmembrane region" description="Helical" evidence="5">
    <location>
        <begin position="210"/>
        <end position="230"/>
    </location>
</feature>
<dbReference type="PANTHER" id="PTHR31154:SF4">
    <property type="entry name" value="MEMBRANE TRANSPORTER PROTEIN"/>
    <property type="match status" value="1"/>
</dbReference>
<evidence type="ECO:0000256" key="2">
    <source>
        <dbReference type="ARBA" id="ARBA00022692"/>
    </source>
</evidence>
<keyword evidence="5" id="KW-1003">Cell membrane</keyword>
<evidence type="ECO:0000256" key="3">
    <source>
        <dbReference type="ARBA" id="ARBA00022989"/>
    </source>
</evidence>
<dbReference type="PANTHER" id="PTHR31154">
    <property type="entry name" value="MEMBRANE TRANSPORTER PROTEIN"/>
    <property type="match status" value="1"/>
</dbReference>
<name>A0ABY2DRM9_9FLAO</name>
<feature type="transmembrane region" description="Helical" evidence="5">
    <location>
        <begin position="289"/>
        <end position="307"/>
    </location>
</feature>
<evidence type="ECO:0000313" key="7">
    <source>
        <dbReference type="Proteomes" id="UP000294685"/>
    </source>
</evidence>
<feature type="transmembrane region" description="Helical" evidence="5">
    <location>
        <begin position="128"/>
        <end position="147"/>
    </location>
</feature>
<proteinExistence type="inferred from homology"/>
<evidence type="ECO:0000313" key="6">
    <source>
        <dbReference type="EMBL" id="TDE29426.1"/>
    </source>
</evidence>
<protein>
    <recommendedName>
        <fullName evidence="5">Probable membrane transporter protein</fullName>
    </recommendedName>
</protein>
<reference evidence="6 7" key="1">
    <citation type="submission" date="2019-03" db="EMBL/GenBank/DDBJ databases">
        <title>Novel species of Flavobacterium.</title>
        <authorList>
            <person name="Liu Q."/>
            <person name="Xin Y.-H."/>
        </authorList>
    </citation>
    <scope>NUCLEOTIDE SEQUENCE [LARGE SCALE GENOMIC DNA]</scope>
    <source>
        <strain evidence="6 7">LB2P22</strain>
    </source>
</reference>
<comment type="caution">
    <text evidence="6">The sequence shown here is derived from an EMBL/GenBank/DDBJ whole genome shotgun (WGS) entry which is preliminary data.</text>
</comment>
<sequence>MKYYLTFLVGVLSIWIYYMTSNNLFYLFEKNWVVSLTMVFGSFVAGATSEGGGAVAFPVFTLLLDISPSIARNFCFAIQSIGMTSASLLIIGMKIPVEWKSIRFASIGGFLGLVFGIYLLDGIFPPKIIKLLFVSLWLSFAIALYLLNKNKNREIIDKIITLDKIEVIKLIVFGFIGGVITSFFGDGVGIFTFCLLTLHYKINEKIATPTAVVLMTINTLIGFFMHVFILKDFQPVAFNYWLCAIPFVMLFAPLGAYLITLVTRNVVTNFLYIVTIIQYLGAIIILKPSLYLCGISFSIIVFGYLFFRVLSKTKNRTISISNNSNPYLEKNQI</sequence>
<evidence type="ECO:0000256" key="1">
    <source>
        <dbReference type="ARBA" id="ARBA00004141"/>
    </source>
</evidence>
<feature type="transmembrane region" description="Helical" evidence="5">
    <location>
        <begin position="7"/>
        <end position="28"/>
    </location>
</feature>
<dbReference type="InterPro" id="IPR002781">
    <property type="entry name" value="TM_pro_TauE-like"/>
</dbReference>
<evidence type="ECO:0000256" key="5">
    <source>
        <dbReference type="RuleBase" id="RU363041"/>
    </source>
</evidence>
<keyword evidence="4 5" id="KW-0472">Membrane</keyword>
<keyword evidence="2 5" id="KW-0812">Transmembrane</keyword>
<keyword evidence="3 5" id="KW-1133">Transmembrane helix</keyword>
<feature type="transmembrane region" description="Helical" evidence="5">
    <location>
        <begin position="236"/>
        <end position="259"/>
    </location>
</feature>
<dbReference type="RefSeq" id="WP_132071073.1">
    <property type="nucleotide sequence ID" value="NZ_SMLH01000004.1"/>
</dbReference>
<keyword evidence="7" id="KW-1185">Reference proteome</keyword>
<comment type="similarity">
    <text evidence="5">Belongs to the 4-toluene sulfonate uptake permease (TSUP) (TC 2.A.102) family.</text>
</comment>
<feature type="transmembrane region" description="Helical" evidence="5">
    <location>
        <begin position="167"/>
        <end position="198"/>
    </location>
</feature>
<evidence type="ECO:0000256" key="4">
    <source>
        <dbReference type="ARBA" id="ARBA00023136"/>
    </source>
</evidence>
<comment type="subcellular location">
    <subcellularLocation>
        <location evidence="5">Cell membrane</location>
        <topology evidence="5">Multi-pass membrane protein</topology>
    </subcellularLocation>
    <subcellularLocation>
        <location evidence="1">Membrane</location>
        <topology evidence="1">Multi-pass membrane protein</topology>
    </subcellularLocation>
</comment>